<protein>
    <submittedName>
        <fullName evidence="1">Uncharacterized protein</fullName>
    </submittedName>
</protein>
<proteinExistence type="predicted"/>
<sequence>MEDPFPDSTETNVMIKRASVSAAEKENLHDSVERNPSLNIACQVGETSSYCVNAAHIRRLIDKEFFRRRGMLGQLDVSFLSSMDRNLIFLVSTKLQLEKLPKYDPPRSCTSVSCGLSVAIYKFQLNTWITNFPDDELEELMVEEIIWQTIGRAKKSGLSVPESETTEALLNSPGD</sequence>
<dbReference type="EMBL" id="JBBBZM010000396">
    <property type="protein sequence ID" value="KAL0630738.1"/>
    <property type="molecule type" value="Genomic_DNA"/>
</dbReference>
<accession>A0ABR3G4E2</accession>
<dbReference type="Proteomes" id="UP001447188">
    <property type="component" value="Unassembled WGS sequence"/>
</dbReference>
<comment type="caution">
    <text evidence="1">The sequence shown here is derived from an EMBL/GenBank/DDBJ whole genome shotgun (WGS) entry which is preliminary data.</text>
</comment>
<evidence type="ECO:0000313" key="2">
    <source>
        <dbReference type="Proteomes" id="UP001447188"/>
    </source>
</evidence>
<name>A0ABR3G4E2_9PEZI</name>
<evidence type="ECO:0000313" key="1">
    <source>
        <dbReference type="EMBL" id="KAL0630738.1"/>
    </source>
</evidence>
<organism evidence="1 2">
    <name type="scientific">Discina gigas</name>
    <dbReference type="NCBI Taxonomy" id="1032678"/>
    <lineage>
        <taxon>Eukaryota</taxon>
        <taxon>Fungi</taxon>
        <taxon>Dikarya</taxon>
        <taxon>Ascomycota</taxon>
        <taxon>Pezizomycotina</taxon>
        <taxon>Pezizomycetes</taxon>
        <taxon>Pezizales</taxon>
        <taxon>Discinaceae</taxon>
        <taxon>Discina</taxon>
    </lineage>
</organism>
<keyword evidence="2" id="KW-1185">Reference proteome</keyword>
<reference evidence="1 2" key="1">
    <citation type="submission" date="2024-02" db="EMBL/GenBank/DDBJ databases">
        <title>Discinaceae phylogenomics.</title>
        <authorList>
            <person name="Dirks A.C."/>
            <person name="James T.Y."/>
        </authorList>
    </citation>
    <scope>NUCLEOTIDE SEQUENCE [LARGE SCALE GENOMIC DNA]</scope>
    <source>
        <strain evidence="1 2">ACD0624</strain>
    </source>
</reference>
<gene>
    <name evidence="1" type="ORF">Q9L58_010413</name>
</gene>